<dbReference type="Proteomes" id="UP001430637">
    <property type="component" value="Unassembled WGS sequence"/>
</dbReference>
<feature type="active site" description="Proton acceptor" evidence="4">
    <location>
        <position position="159"/>
    </location>
</feature>
<evidence type="ECO:0000256" key="3">
    <source>
        <dbReference type="ARBA" id="ARBA00023098"/>
    </source>
</evidence>
<keyword evidence="7" id="KW-1185">Reference proteome</keyword>
<dbReference type="InterPro" id="IPR037483">
    <property type="entry name" value="YjjU-like"/>
</dbReference>
<dbReference type="Pfam" id="PF19890">
    <property type="entry name" value="DUF6363"/>
    <property type="match status" value="1"/>
</dbReference>
<evidence type="ECO:0000313" key="6">
    <source>
        <dbReference type="EMBL" id="MCC2198307.1"/>
    </source>
</evidence>
<comment type="caution">
    <text evidence="4">Lacks conserved residue(s) required for the propagation of feature annotation.</text>
</comment>
<dbReference type="PANTHER" id="PTHR14226:SF25">
    <property type="entry name" value="PHOSPHOESTERASE"/>
    <property type="match status" value="1"/>
</dbReference>
<dbReference type="InterPro" id="IPR045943">
    <property type="entry name" value="DUF6363"/>
</dbReference>
<dbReference type="CDD" id="cd07208">
    <property type="entry name" value="Pat_hypo_Ecoli_yjju_like"/>
    <property type="match status" value="1"/>
</dbReference>
<keyword evidence="2 4" id="KW-0442">Lipid degradation</keyword>
<dbReference type="InterPro" id="IPR016035">
    <property type="entry name" value="Acyl_Trfase/lysoPLipase"/>
</dbReference>
<keyword evidence="3 4" id="KW-0443">Lipid metabolism</keyword>
<dbReference type="PROSITE" id="PS51635">
    <property type="entry name" value="PNPLA"/>
    <property type="match status" value="1"/>
</dbReference>
<reference evidence="6" key="1">
    <citation type="submission" date="2021-10" db="EMBL/GenBank/DDBJ databases">
        <title>Anaerobic single-cell dispensing facilitates the cultivation of human gut bacteria.</title>
        <authorList>
            <person name="Afrizal A."/>
        </authorList>
    </citation>
    <scope>NUCLEOTIDE SEQUENCE</scope>
    <source>
        <strain evidence="6">CLA-AA-H233</strain>
    </source>
</reference>
<organism evidence="6 7">
    <name type="scientific">Faecalibacterium butyricigenerans</name>
    <dbReference type="NCBI Taxonomy" id="1851427"/>
    <lineage>
        <taxon>Bacteria</taxon>
        <taxon>Bacillati</taxon>
        <taxon>Bacillota</taxon>
        <taxon>Clostridia</taxon>
        <taxon>Eubacteriales</taxon>
        <taxon>Oscillospiraceae</taxon>
        <taxon>Faecalibacterium</taxon>
    </lineage>
</organism>
<dbReference type="Pfam" id="PF01734">
    <property type="entry name" value="Patatin"/>
    <property type="match status" value="1"/>
</dbReference>
<accession>A0ABS8F4Z9</accession>
<comment type="caution">
    <text evidence="6">The sequence shown here is derived from an EMBL/GenBank/DDBJ whole genome shotgun (WGS) entry which is preliminary data.</text>
</comment>
<keyword evidence="1 4" id="KW-0378">Hydrolase</keyword>
<evidence type="ECO:0000256" key="4">
    <source>
        <dbReference type="PROSITE-ProRule" id="PRU01161"/>
    </source>
</evidence>
<dbReference type="PANTHER" id="PTHR14226">
    <property type="entry name" value="NEUROPATHY TARGET ESTERASE/SWISS CHEESE D.MELANOGASTER"/>
    <property type="match status" value="1"/>
</dbReference>
<dbReference type="InterPro" id="IPR002641">
    <property type="entry name" value="PNPLA_dom"/>
</dbReference>
<evidence type="ECO:0000313" key="7">
    <source>
        <dbReference type="Proteomes" id="UP001430637"/>
    </source>
</evidence>
<dbReference type="RefSeq" id="WP_227619895.1">
    <property type="nucleotide sequence ID" value="NZ_JAJEQL010000001.1"/>
</dbReference>
<feature type="active site" description="Nucleophile" evidence="4">
    <location>
        <position position="38"/>
    </location>
</feature>
<dbReference type="Gene3D" id="3.40.1090.10">
    <property type="entry name" value="Cytosolic phospholipase A2 catalytic domain"/>
    <property type="match status" value="2"/>
</dbReference>
<protein>
    <submittedName>
        <fullName evidence="6">Patatin family protein</fullName>
    </submittedName>
</protein>
<dbReference type="InterPro" id="IPR050301">
    <property type="entry name" value="NTE"/>
</dbReference>
<gene>
    <name evidence="6" type="ORF">LKD23_00745</name>
</gene>
<feature type="short sequence motif" description="GXSXG" evidence="4">
    <location>
        <begin position="36"/>
        <end position="40"/>
    </location>
</feature>
<proteinExistence type="predicted"/>
<evidence type="ECO:0000256" key="1">
    <source>
        <dbReference type="ARBA" id="ARBA00022801"/>
    </source>
</evidence>
<evidence type="ECO:0000256" key="2">
    <source>
        <dbReference type="ARBA" id="ARBA00022963"/>
    </source>
</evidence>
<name>A0ABS8F4Z9_9FIRM</name>
<feature type="domain" description="PNPLA" evidence="5">
    <location>
        <begin position="5"/>
        <end position="172"/>
    </location>
</feature>
<dbReference type="SUPFAM" id="SSF52151">
    <property type="entry name" value="FabD/lysophospholipase-like"/>
    <property type="match status" value="1"/>
</dbReference>
<dbReference type="EMBL" id="JAJEQL010000001">
    <property type="protein sequence ID" value="MCC2198307.1"/>
    <property type="molecule type" value="Genomic_DNA"/>
</dbReference>
<sequence>MKTGLVLEGGAMRGMFTAGVLDVLMEHGLTTDGTIGVSAGAVFGCNFKSHQIGRVIRYNTEYCDDKRYASFGNLLRTGNLYSEDFCYHIVPEKLDPFDEEAFHASPMDFFVVCTDLRTGEPIYHKCRTGDAEDVRWMEASASMPLAAKAVRIGHYALLDGGVADSIPVRFFESLGYKRNIIILTQPKGFVKKKNPFLPAIRARYLRYPAFVAAVADRHERYNETLSYIAMQESTGRDFVIRPPIPLEIGAMERDPAQLRRVYDTGRAVAENQLDKIEAFLNEVKAMEE</sequence>
<evidence type="ECO:0000259" key="5">
    <source>
        <dbReference type="PROSITE" id="PS51635"/>
    </source>
</evidence>
<feature type="short sequence motif" description="DGA/G" evidence="4">
    <location>
        <begin position="159"/>
        <end position="161"/>
    </location>
</feature>